<protein>
    <submittedName>
        <fullName evidence="3">Probable zinc-ribbon domain-containing protein</fullName>
    </submittedName>
</protein>
<organism evidence="3 4">
    <name type="scientific">Anaeromicropila populeti</name>
    <dbReference type="NCBI Taxonomy" id="37658"/>
    <lineage>
        <taxon>Bacteria</taxon>
        <taxon>Bacillati</taxon>
        <taxon>Bacillota</taxon>
        <taxon>Clostridia</taxon>
        <taxon>Lachnospirales</taxon>
        <taxon>Lachnospiraceae</taxon>
        <taxon>Anaeromicropila</taxon>
    </lineage>
</organism>
<keyword evidence="1" id="KW-0812">Transmembrane</keyword>
<dbReference type="EMBL" id="FOYZ01000017">
    <property type="protein sequence ID" value="SFS03992.1"/>
    <property type="molecule type" value="Genomic_DNA"/>
</dbReference>
<proteinExistence type="predicted"/>
<sequence>MEKKKCVQCGKVFTITDSEKLFFENRNLNLPKRCKECREKNNPHKVKTNNHQGILRKEKVFINRRAYLIISILLIVFCIPYINSKSDQEKYQSEQEVNDSDGYMFKSDSLLQEHFNKHGSEFGYTSTSQYESGANAVINSPEALHKTEAEDGDSVYYIEETNEFVILSTEGYIRTYFKPEDGIEYYNRQ</sequence>
<dbReference type="AlphaFoldDB" id="A0A1I6LL53"/>
<accession>A0A1I6LL53</accession>
<gene>
    <name evidence="3" type="ORF">SAMN05661086_03362</name>
</gene>
<evidence type="ECO:0000313" key="3">
    <source>
        <dbReference type="EMBL" id="SFS03992.1"/>
    </source>
</evidence>
<name>A0A1I6LL53_9FIRM</name>
<evidence type="ECO:0000256" key="1">
    <source>
        <dbReference type="SAM" id="Phobius"/>
    </source>
</evidence>
<dbReference type="InterPro" id="IPR025306">
    <property type="entry name" value="Zn-bnd_dom_prob"/>
</dbReference>
<evidence type="ECO:0000259" key="2">
    <source>
        <dbReference type="Pfam" id="PF13451"/>
    </source>
</evidence>
<keyword evidence="1" id="KW-0472">Membrane</keyword>
<keyword evidence="1" id="KW-1133">Transmembrane helix</keyword>
<feature type="transmembrane region" description="Helical" evidence="1">
    <location>
        <begin position="66"/>
        <end position="83"/>
    </location>
</feature>
<feature type="domain" description="Probable zinc-binding" evidence="2">
    <location>
        <begin position="5"/>
        <end position="42"/>
    </location>
</feature>
<keyword evidence="4" id="KW-1185">Reference proteome</keyword>
<dbReference type="Proteomes" id="UP000199659">
    <property type="component" value="Unassembled WGS sequence"/>
</dbReference>
<dbReference type="RefSeq" id="WP_177214779.1">
    <property type="nucleotide sequence ID" value="NZ_FOYZ01000017.1"/>
</dbReference>
<reference evidence="3 4" key="1">
    <citation type="submission" date="2016-10" db="EMBL/GenBank/DDBJ databases">
        <authorList>
            <person name="de Groot N.N."/>
        </authorList>
    </citation>
    <scope>NUCLEOTIDE SEQUENCE [LARGE SCALE GENOMIC DNA]</scope>
    <source>
        <strain evidence="3 4">743A</strain>
    </source>
</reference>
<evidence type="ECO:0000313" key="4">
    <source>
        <dbReference type="Proteomes" id="UP000199659"/>
    </source>
</evidence>
<dbReference type="STRING" id="37658.SAMN05661086_03362"/>
<dbReference type="Pfam" id="PF13451">
    <property type="entry name" value="zf_Tbcl"/>
    <property type="match status" value="1"/>
</dbReference>